<feature type="compositionally biased region" description="Basic and acidic residues" evidence="2">
    <location>
        <begin position="246"/>
        <end position="259"/>
    </location>
</feature>
<sequence>METVRNEQQHLPQDPLKTPDQSGNDAQSAQKSTISKPKTEEKSSEQTSDNKSEESSRTPKFEFKIEVGNTTALKEWLIDYNKAMLNLKITHDAGVEIMTPFLTRLGKEKFRDLLTEQTKLGQKVVEKVVQTFEMRTDKDIAWKELSMLKQDNLSVADFAERLRVLGELAFENEVPQEVREAILINSFIQNCTEQLQKNLMTTQSIPKTLDDIVIRMERFLILEEYRAAPNNKSRREAYYRLHEYDEKTQETRNPRELAERSNNTKWRKDHKKSPQSNCAITPQNAQRTTAVLHNHASNEASKKKVSWFHRTNTNTRQHQGFIPPNQFGANYPHQYRFQRNPASTPFFGNYRMGNQFQQFPPRKPFNKNFQNKKGSNKPPSVGEHQPNLTPNNVQRNHNWRWFTNKNNRRNMMIMFSIMMTLISPTVAASPKYMQLPDLINKNATSTESSYETHQKNIIAQSLFKPNRDERIQIQAPNPLASKTVFGKGTPVGIISDIGEIQQSWENTSSPASQRGMNDFTKNTNARLFVHIDGTKRMFSTSTKRLRNIHFLLKKIEEIGTKLKVGKSQHTVSQLRLLGFIVPDTGILPDSKKTKAVDDSPERRTVEGVRTFIQLTSFQCQIIENFFKIAAPILKLTKNDKEFVWTDKCNEAFKQLKPANTKNQKCVAPMLGKPVTLEVNSSGKGVDAILLHTQDFEGNDRRVGTVVSSVLTGTEKKSPGMELRVLGLSYAVHQLWPYIDGPFLPWKNLVEKLATNQFKLQYHEKITNHSPRKQNEVCGAVSTHQLSENTILQKITPEKQRISSLFTVPLIDFNRTNQELKSNKTIQKTSNQPRKLKNHSETLFGEGSESQSQMRLSQDLDRNRPILRKSPEMAEPFHKFHAHNLVSSPKTAQENIYVAVLVGTLLKFIMATTEKDQKVDNRVRIFENRTVARFGAPKSFPTDKGTNHLEAHRNWKVTEGNCSVLSGRIEKMTFGKGKLPFATQ</sequence>
<evidence type="ECO:0000256" key="1">
    <source>
        <dbReference type="ARBA" id="ARBA00023268"/>
    </source>
</evidence>
<feature type="region of interest" description="Disordered" evidence="2">
    <location>
        <begin position="1"/>
        <end position="58"/>
    </location>
</feature>
<protein>
    <recommendedName>
        <fullName evidence="3">Reverse transcriptase/retrotransposon-derived protein RNase H-like domain-containing protein</fullName>
    </recommendedName>
</protein>
<dbReference type="InterPro" id="IPR043502">
    <property type="entry name" value="DNA/RNA_pol_sf"/>
</dbReference>
<feature type="compositionally biased region" description="Polar residues" evidence="2">
    <location>
        <begin position="386"/>
        <end position="395"/>
    </location>
</feature>
<proteinExistence type="predicted"/>
<evidence type="ECO:0000256" key="2">
    <source>
        <dbReference type="SAM" id="MobiDB-lite"/>
    </source>
</evidence>
<dbReference type="InterPro" id="IPR050951">
    <property type="entry name" value="Retrovirus_Pol_polyprotein"/>
</dbReference>
<dbReference type="eggNOG" id="KOG0017">
    <property type="taxonomic scope" value="Eukaryota"/>
</dbReference>
<reference evidence="5" key="1">
    <citation type="submission" date="2011-07" db="EMBL/GenBank/DDBJ databases">
        <authorList>
            <consortium name="Caenorhabditis brenneri Sequencing and Analysis Consortium"/>
            <person name="Wilson R.K."/>
        </authorList>
    </citation>
    <scope>NUCLEOTIDE SEQUENCE [LARGE SCALE GENOMIC DNA]</scope>
    <source>
        <strain evidence="5">PB2801</strain>
    </source>
</reference>
<dbReference type="Pfam" id="PF17919">
    <property type="entry name" value="RT_RNaseH_2"/>
    <property type="match status" value="1"/>
</dbReference>
<keyword evidence="1" id="KW-0511">Multifunctional enzyme</keyword>
<dbReference type="PANTHER" id="PTHR37984:SF5">
    <property type="entry name" value="PROTEIN NYNRIN-LIKE"/>
    <property type="match status" value="1"/>
</dbReference>
<accession>G0P7H9</accession>
<dbReference type="GO" id="GO:0003824">
    <property type="term" value="F:catalytic activity"/>
    <property type="evidence" value="ECO:0007669"/>
    <property type="project" value="UniProtKB-KW"/>
</dbReference>
<name>G0P7H9_CAEBE</name>
<dbReference type="HOGENOM" id="CLU_303091_0_0_1"/>
<dbReference type="Gene3D" id="3.30.70.270">
    <property type="match status" value="1"/>
</dbReference>
<dbReference type="InterPro" id="IPR041577">
    <property type="entry name" value="RT_RNaseH_2"/>
</dbReference>
<feature type="compositionally biased region" description="Basic and acidic residues" evidence="2">
    <location>
        <begin position="37"/>
        <end position="58"/>
    </location>
</feature>
<dbReference type="STRING" id="135651.G0P7H9"/>
<dbReference type="InParanoid" id="G0P7H9"/>
<evidence type="ECO:0000313" key="4">
    <source>
        <dbReference type="EMBL" id="EGT46971.1"/>
    </source>
</evidence>
<feature type="region of interest" description="Disordered" evidence="2">
    <location>
        <begin position="360"/>
        <end position="395"/>
    </location>
</feature>
<feature type="region of interest" description="Disordered" evidence="2">
    <location>
        <begin position="246"/>
        <end position="279"/>
    </location>
</feature>
<evidence type="ECO:0000313" key="5">
    <source>
        <dbReference type="Proteomes" id="UP000008068"/>
    </source>
</evidence>
<dbReference type="AlphaFoldDB" id="G0P7H9"/>
<dbReference type="EMBL" id="GL380115">
    <property type="protein sequence ID" value="EGT46971.1"/>
    <property type="molecule type" value="Genomic_DNA"/>
</dbReference>
<dbReference type="PANTHER" id="PTHR37984">
    <property type="entry name" value="PROTEIN CBG26694"/>
    <property type="match status" value="1"/>
</dbReference>
<dbReference type="SUPFAM" id="SSF56672">
    <property type="entry name" value="DNA/RNA polymerases"/>
    <property type="match status" value="1"/>
</dbReference>
<feature type="domain" description="Reverse transcriptase/retrotransposon-derived protein RNase H-like" evidence="3">
    <location>
        <begin position="644"/>
        <end position="740"/>
    </location>
</feature>
<organism evidence="5">
    <name type="scientific">Caenorhabditis brenneri</name>
    <name type="common">Nematode worm</name>
    <dbReference type="NCBI Taxonomy" id="135651"/>
    <lineage>
        <taxon>Eukaryota</taxon>
        <taxon>Metazoa</taxon>
        <taxon>Ecdysozoa</taxon>
        <taxon>Nematoda</taxon>
        <taxon>Chromadorea</taxon>
        <taxon>Rhabditida</taxon>
        <taxon>Rhabditina</taxon>
        <taxon>Rhabditomorpha</taxon>
        <taxon>Rhabditoidea</taxon>
        <taxon>Rhabditidae</taxon>
        <taxon>Peloderinae</taxon>
        <taxon>Caenorhabditis</taxon>
    </lineage>
</organism>
<evidence type="ECO:0000259" key="3">
    <source>
        <dbReference type="Pfam" id="PF17919"/>
    </source>
</evidence>
<feature type="compositionally biased region" description="Polar residues" evidence="2">
    <location>
        <begin position="19"/>
        <end position="36"/>
    </location>
</feature>
<dbReference type="Proteomes" id="UP000008068">
    <property type="component" value="Unassembled WGS sequence"/>
</dbReference>
<keyword evidence="5" id="KW-1185">Reference proteome</keyword>
<gene>
    <name evidence="4" type="ORF">CAEBREN_32296</name>
</gene>
<dbReference type="OrthoDB" id="8000983at2759"/>
<dbReference type="InterPro" id="IPR043128">
    <property type="entry name" value="Rev_trsase/Diguanyl_cyclase"/>
</dbReference>